<sequence length="67" mass="7634">MLDKERIYGYAKAYLESVTGLIKDKAEEAEDDRYIGDGNLLRSALYQYEDDLSELEALIEGNANDKK</sequence>
<dbReference type="EMBL" id="BK015978">
    <property type="protein sequence ID" value="DAF88130.1"/>
    <property type="molecule type" value="Genomic_DNA"/>
</dbReference>
<reference evidence="1" key="1">
    <citation type="journal article" date="2021" name="Proc. Natl. Acad. Sci. U.S.A.">
        <title>A Catalog of Tens of Thousands of Viruses from Human Metagenomes Reveals Hidden Associations with Chronic Diseases.</title>
        <authorList>
            <person name="Tisza M.J."/>
            <person name="Buck C.B."/>
        </authorList>
    </citation>
    <scope>NUCLEOTIDE SEQUENCE</scope>
    <source>
        <strain evidence="1">Ctub511</strain>
    </source>
</reference>
<name>A0A8S5U126_9CAUD</name>
<organism evidence="1">
    <name type="scientific">Siphoviridae sp. ctub511</name>
    <dbReference type="NCBI Taxonomy" id="2825714"/>
    <lineage>
        <taxon>Viruses</taxon>
        <taxon>Duplodnaviria</taxon>
        <taxon>Heunggongvirae</taxon>
        <taxon>Uroviricota</taxon>
        <taxon>Caudoviricetes</taxon>
    </lineage>
</organism>
<protein>
    <submittedName>
        <fullName evidence="1">Uncharacterized protein</fullName>
    </submittedName>
</protein>
<proteinExistence type="predicted"/>
<accession>A0A8S5U126</accession>
<evidence type="ECO:0000313" key="1">
    <source>
        <dbReference type="EMBL" id="DAF88130.1"/>
    </source>
</evidence>